<dbReference type="Proteomes" id="UP000554482">
    <property type="component" value="Unassembled WGS sequence"/>
</dbReference>
<name>A0A7J6V2W2_THATH</name>
<feature type="domain" description="CID" evidence="2">
    <location>
        <begin position="59"/>
        <end position="91"/>
    </location>
</feature>
<dbReference type="GO" id="GO:0006397">
    <property type="term" value="P:mRNA processing"/>
    <property type="evidence" value="ECO:0007669"/>
    <property type="project" value="UniProtKB-KW"/>
</dbReference>
<feature type="non-terminal residue" evidence="3">
    <location>
        <position position="1"/>
    </location>
</feature>
<evidence type="ECO:0000259" key="2">
    <source>
        <dbReference type="PROSITE" id="PS51391"/>
    </source>
</evidence>
<organism evidence="3 4">
    <name type="scientific">Thalictrum thalictroides</name>
    <name type="common">Rue-anemone</name>
    <name type="synonym">Anemone thalictroides</name>
    <dbReference type="NCBI Taxonomy" id="46969"/>
    <lineage>
        <taxon>Eukaryota</taxon>
        <taxon>Viridiplantae</taxon>
        <taxon>Streptophyta</taxon>
        <taxon>Embryophyta</taxon>
        <taxon>Tracheophyta</taxon>
        <taxon>Spermatophyta</taxon>
        <taxon>Magnoliopsida</taxon>
        <taxon>Ranunculales</taxon>
        <taxon>Ranunculaceae</taxon>
        <taxon>Thalictroideae</taxon>
        <taxon>Thalictrum</taxon>
    </lineage>
</organism>
<dbReference type="EMBL" id="JABWDY010039001">
    <property type="protein sequence ID" value="KAF5179286.1"/>
    <property type="molecule type" value="Genomic_DNA"/>
</dbReference>
<sequence>VNSQMQNLKRGVNQLKEMPSETIQKPVSAPILDRFKALLKEKEEELRHIDEEDDVAVLSTEEIVQLYEIVLSELTFNSKPIITELTIIAGE</sequence>
<evidence type="ECO:0000313" key="4">
    <source>
        <dbReference type="Proteomes" id="UP000554482"/>
    </source>
</evidence>
<dbReference type="PROSITE" id="PS51391">
    <property type="entry name" value="CID"/>
    <property type="match status" value="1"/>
</dbReference>
<keyword evidence="1" id="KW-0507">mRNA processing</keyword>
<dbReference type="InterPro" id="IPR008942">
    <property type="entry name" value="ENTH_VHS"/>
</dbReference>
<dbReference type="OrthoDB" id="2129491at2759"/>
<proteinExistence type="predicted"/>
<protein>
    <submittedName>
        <fullName evidence="3">Pcf11p-similar protein</fullName>
    </submittedName>
</protein>
<dbReference type="GO" id="GO:0005634">
    <property type="term" value="C:nucleus"/>
    <property type="evidence" value="ECO:0007669"/>
    <property type="project" value="UniProtKB-ARBA"/>
</dbReference>
<dbReference type="Gene3D" id="1.25.40.90">
    <property type="match status" value="1"/>
</dbReference>
<gene>
    <name evidence="3" type="ORF">FRX31_031127</name>
</gene>
<accession>A0A7J6V2W2</accession>
<keyword evidence="4" id="KW-1185">Reference proteome</keyword>
<evidence type="ECO:0000313" key="3">
    <source>
        <dbReference type="EMBL" id="KAF5179286.1"/>
    </source>
</evidence>
<dbReference type="InterPro" id="IPR006569">
    <property type="entry name" value="CID_dom"/>
</dbReference>
<comment type="caution">
    <text evidence="3">The sequence shown here is derived from an EMBL/GenBank/DDBJ whole genome shotgun (WGS) entry which is preliminary data.</text>
</comment>
<dbReference type="SUPFAM" id="SSF48464">
    <property type="entry name" value="ENTH/VHS domain"/>
    <property type="match status" value="1"/>
</dbReference>
<evidence type="ECO:0000256" key="1">
    <source>
        <dbReference type="ARBA" id="ARBA00022664"/>
    </source>
</evidence>
<reference evidence="3 4" key="1">
    <citation type="submission" date="2020-06" db="EMBL/GenBank/DDBJ databases">
        <title>Transcriptomic and genomic resources for Thalictrum thalictroides and T. hernandezii: Facilitating candidate gene discovery in an emerging model plant lineage.</title>
        <authorList>
            <person name="Arias T."/>
            <person name="Riano-Pachon D.M."/>
            <person name="Di Stilio V.S."/>
        </authorList>
    </citation>
    <scope>NUCLEOTIDE SEQUENCE [LARGE SCALE GENOMIC DNA]</scope>
    <source>
        <strain evidence="4">cv. WT478/WT964</strain>
        <tissue evidence="3">Leaves</tissue>
    </source>
</reference>
<dbReference type="AlphaFoldDB" id="A0A7J6V2W2"/>